<reference evidence="1" key="1">
    <citation type="journal article" date="2014" name="Front. Microbiol.">
        <title>High frequency of phylogenetically diverse reductive dehalogenase-homologous genes in deep subseafloor sedimentary metagenomes.</title>
        <authorList>
            <person name="Kawai M."/>
            <person name="Futagami T."/>
            <person name="Toyoda A."/>
            <person name="Takaki Y."/>
            <person name="Nishi S."/>
            <person name="Hori S."/>
            <person name="Arai W."/>
            <person name="Tsubouchi T."/>
            <person name="Morono Y."/>
            <person name="Uchiyama I."/>
            <person name="Ito T."/>
            <person name="Fujiyama A."/>
            <person name="Inagaki F."/>
            <person name="Takami H."/>
        </authorList>
    </citation>
    <scope>NUCLEOTIDE SEQUENCE</scope>
    <source>
        <strain evidence="1">Expedition CK06-06</strain>
    </source>
</reference>
<sequence length="72" mass="8174">MGIVLIPEHSHIVDSCRTLCSQAITYFKDGQEFRATNLLGQAYRERNEFPIGSPAYDLCQNVIDRAESKIRS</sequence>
<evidence type="ECO:0008006" key="2">
    <source>
        <dbReference type="Google" id="ProtNLM"/>
    </source>
</evidence>
<proteinExistence type="predicted"/>
<gene>
    <name evidence="1" type="ORF">S01H1_41818</name>
</gene>
<dbReference type="EMBL" id="BARS01026543">
    <property type="protein sequence ID" value="GAG01799.1"/>
    <property type="molecule type" value="Genomic_DNA"/>
</dbReference>
<protein>
    <recommendedName>
        <fullName evidence="2">HEPN domain-containing protein</fullName>
    </recommendedName>
</protein>
<comment type="caution">
    <text evidence="1">The sequence shown here is derived from an EMBL/GenBank/DDBJ whole genome shotgun (WGS) entry which is preliminary data.</text>
</comment>
<name>X0U7L9_9ZZZZ</name>
<organism evidence="1">
    <name type="scientific">marine sediment metagenome</name>
    <dbReference type="NCBI Taxonomy" id="412755"/>
    <lineage>
        <taxon>unclassified sequences</taxon>
        <taxon>metagenomes</taxon>
        <taxon>ecological metagenomes</taxon>
    </lineage>
</organism>
<evidence type="ECO:0000313" key="1">
    <source>
        <dbReference type="EMBL" id="GAG01799.1"/>
    </source>
</evidence>
<accession>X0U7L9</accession>
<dbReference type="AlphaFoldDB" id="X0U7L9"/>